<dbReference type="EMBL" id="SNZH01000011">
    <property type="protein sequence ID" value="TDR41220.1"/>
    <property type="molecule type" value="Genomic_DNA"/>
</dbReference>
<keyword evidence="3" id="KW-1185">Reference proteome</keyword>
<name>A0A4R6YSM4_9GAMM</name>
<gene>
    <name evidence="2" type="ORF">DFR29_111132</name>
</gene>
<feature type="signal peptide" evidence="1">
    <location>
        <begin position="1"/>
        <end position="20"/>
    </location>
</feature>
<keyword evidence="1" id="KW-0732">Signal</keyword>
<reference evidence="2 3" key="1">
    <citation type="submission" date="2019-03" db="EMBL/GenBank/DDBJ databases">
        <title>Genomic Encyclopedia of Type Strains, Phase IV (KMG-IV): sequencing the most valuable type-strain genomes for metagenomic binning, comparative biology and taxonomic classification.</title>
        <authorList>
            <person name="Goeker M."/>
        </authorList>
    </citation>
    <scope>NUCLEOTIDE SEQUENCE [LARGE SCALE GENOMIC DNA]</scope>
    <source>
        <strain evidence="2 3">DSM 21667</strain>
    </source>
</reference>
<proteinExistence type="predicted"/>
<organism evidence="2 3">
    <name type="scientific">Tahibacter aquaticus</name>
    <dbReference type="NCBI Taxonomy" id="520092"/>
    <lineage>
        <taxon>Bacteria</taxon>
        <taxon>Pseudomonadati</taxon>
        <taxon>Pseudomonadota</taxon>
        <taxon>Gammaproteobacteria</taxon>
        <taxon>Lysobacterales</taxon>
        <taxon>Rhodanobacteraceae</taxon>
        <taxon>Tahibacter</taxon>
    </lineage>
</organism>
<accession>A0A4R6YSM4</accession>
<dbReference type="AlphaFoldDB" id="A0A4R6YSM4"/>
<comment type="caution">
    <text evidence="2">The sequence shown here is derived from an EMBL/GenBank/DDBJ whole genome shotgun (WGS) entry which is preliminary data.</text>
</comment>
<evidence type="ECO:0000313" key="2">
    <source>
        <dbReference type="EMBL" id="TDR41220.1"/>
    </source>
</evidence>
<evidence type="ECO:0000256" key="1">
    <source>
        <dbReference type="SAM" id="SignalP"/>
    </source>
</evidence>
<evidence type="ECO:0000313" key="3">
    <source>
        <dbReference type="Proteomes" id="UP000295293"/>
    </source>
</evidence>
<sequence length="401" mass="43499">MRTLKAWAAGSLLLVGSAFSGGAVVAAQAEAVSPAAQARATAVAEENTAVRNLLRADAAKRAERVSAGAGPKASTPYANNYRVYAPSCLHYPMPGLPAANDPTPVYSSRVLLAQYPPNSLGQYGTEYVTLRVWRIPCSSSGQFYDSATVIALDRDANMEGNTARYPLFPGARITQGNSAPRLLVRVTDEPNTFVSTIFADEPLYYSGTFVLENFPTTSSDTARWDFNNQFTLTLLNFFAGDNGLSLTIPAYNPTEATFPDAFRGLPISGYLTGNWFDEAHSGEGMLVQTFEIPDNKLLFTFAWFTYDSNGVPFWLFGSTAVDRGTRGRISVPTIFNSGGGFAGNFGASAQTNTWGTVEFTFNNCYEMKFRYNSTHNTNGVPRGTGEKVWTRTVDTNGLTCE</sequence>
<feature type="chain" id="PRO_5021011402" evidence="1">
    <location>
        <begin position="21"/>
        <end position="401"/>
    </location>
</feature>
<dbReference type="Proteomes" id="UP000295293">
    <property type="component" value="Unassembled WGS sequence"/>
</dbReference>
<protein>
    <submittedName>
        <fullName evidence="2">Uncharacterized protein</fullName>
    </submittedName>
</protein>